<dbReference type="AlphaFoldDB" id="Q70E94"/>
<evidence type="ECO:0000256" key="2">
    <source>
        <dbReference type="ARBA" id="ARBA00022603"/>
    </source>
</evidence>
<dbReference type="NCBIfam" id="TIGR01463">
    <property type="entry name" value="mtaA_cmuA"/>
    <property type="match status" value="1"/>
</dbReference>
<dbReference type="PANTHER" id="PTHR47099:SF1">
    <property type="entry name" value="METHYLCOBAMIDE:COM METHYLTRANSFERASE MTBA"/>
    <property type="match status" value="1"/>
</dbReference>
<feature type="domain" description="Uroporphyrinogen decarboxylase (URO-D)" evidence="7">
    <location>
        <begin position="5"/>
        <end position="334"/>
    </location>
</feature>
<organism evidence="8">
    <name type="scientific">Methanosphaera stadtmanae</name>
    <dbReference type="NCBI Taxonomy" id="2317"/>
    <lineage>
        <taxon>Archaea</taxon>
        <taxon>Methanobacteriati</taxon>
        <taxon>Methanobacteriota</taxon>
        <taxon>Methanomada group</taxon>
        <taxon>Methanobacteria</taxon>
        <taxon>Methanobacteriales</taxon>
        <taxon>Methanobacteriaceae</taxon>
        <taxon>Methanosphaera</taxon>
    </lineage>
</organism>
<dbReference type="GO" id="GO:0015948">
    <property type="term" value="P:methanogenesis"/>
    <property type="evidence" value="ECO:0007669"/>
    <property type="project" value="UniProtKB-KW"/>
</dbReference>
<dbReference type="InterPro" id="IPR000257">
    <property type="entry name" value="Uroporphyrinogen_deCOase"/>
</dbReference>
<accession>Q70E94</accession>
<evidence type="ECO:0000256" key="6">
    <source>
        <dbReference type="ARBA" id="ARBA00022994"/>
    </source>
</evidence>
<dbReference type="EMBL" id="AJ584649">
    <property type="protein sequence ID" value="CAE48300.1"/>
    <property type="molecule type" value="Genomic_DNA"/>
</dbReference>
<dbReference type="GO" id="GO:0004853">
    <property type="term" value="F:uroporphyrinogen decarboxylase activity"/>
    <property type="evidence" value="ECO:0007669"/>
    <property type="project" value="InterPro"/>
</dbReference>
<dbReference type="InterPro" id="IPR052024">
    <property type="entry name" value="Methanogen_methyltrans"/>
</dbReference>
<dbReference type="Gene3D" id="3.20.20.210">
    <property type="match status" value="1"/>
</dbReference>
<comment type="cofactor">
    <cofactor evidence="1">
        <name>Zn(2+)</name>
        <dbReference type="ChEBI" id="CHEBI:29105"/>
    </cofactor>
</comment>
<dbReference type="SUPFAM" id="SSF51726">
    <property type="entry name" value="UROD/MetE-like"/>
    <property type="match status" value="1"/>
</dbReference>
<dbReference type="Pfam" id="PF01208">
    <property type="entry name" value="URO-D"/>
    <property type="match status" value="1"/>
</dbReference>
<keyword evidence="3 8" id="KW-0808">Transferase</keyword>
<dbReference type="PANTHER" id="PTHR47099">
    <property type="entry name" value="METHYLCOBAMIDE:COM METHYLTRANSFERASE MTBA"/>
    <property type="match status" value="1"/>
</dbReference>
<keyword evidence="4" id="KW-0479">Metal-binding</keyword>
<dbReference type="NCBIfam" id="NF040654">
    <property type="entry name" value="MtaA_Meth"/>
    <property type="match status" value="1"/>
</dbReference>
<dbReference type="InterPro" id="IPR038071">
    <property type="entry name" value="UROD/MetE-like_sf"/>
</dbReference>
<evidence type="ECO:0000313" key="8">
    <source>
        <dbReference type="EMBL" id="CAE48300.1"/>
    </source>
</evidence>
<dbReference type="GO" id="GO:0008168">
    <property type="term" value="F:methyltransferase activity"/>
    <property type="evidence" value="ECO:0007669"/>
    <property type="project" value="UniProtKB-KW"/>
</dbReference>
<dbReference type="GO" id="GO:0006730">
    <property type="term" value="P:one-carbon metabolic process"/>
    <property type="evidence" value="ECO:0007669"/>
    <property type="project" value="InterPro"/>
</dbReference>
<evidence type="ECO:0000256" key="3">
    <source>
        <dbReference type="ARBA" id="ARBA00022679"/>
    </source>
</evidence>
<name>Q70E94_9EURY</name>
<proteinExistence type="predicted"/>
<dbReference type="NCBIfam" id="NF004889">
    <property type="entry name" value="PRK06252.1"/>
    <property type="match status" value="1"/>
</dbReference>
<keyword evidence="5" id="KW-0862">Zinc</keyword>
<protein>
    <submittedName>
        <fullName evidence="8">Methylcobalamin:coenzyme M methyltransferase</fullName>
    </submittedName>
</protein>
<sequence>MDLIENLKAALNGEEVEKVPAISATAAAVEEAFPAANVSWPEAHKDAEQMARLGISLHEQAGLECARVPFDLTAEAEAFGCEVDLGDMENTPTLRSHDIVDDVEDLEVPDDFVNNGRLPVILESIEILKNEYPEVPVIVGMAGPSTLTGHLLGVEDLVKMLKTDSFVVEDAVEIALEAQTELVQAFNESGVDVIAVADPTSSPELLDPNDFSEFAQPALEDLSAEMETESILHICGNSRPILEEMLDCGFSGISVEEAVDMTEAQQVRAETGAETVMVGNVSTSQTLFSKPVEEVKAEVTQALEKGVNVLAPSCGIAPKSPLANLKAFVEARDEFYQA</sequence>
<keyword evidence="2 8" id="KW-0489">Methyltransferase</keyword>
<dbReference type="GO" id="GO:0006779">
    <property type="term" value="P:porphyrin-containing compound biosynthetic process"/>
    <property type="evidence" value="ECO:0007669"/>
    <property type="project" value="InterPro"/>
</dbReference>
<keyword evidence="6" id="KW-0484">Methanogenesis</keyword>
<dbReference type="GO" id="GO:0046872">
    <property type="term" value="F:metal ion binding"/>
    <property type="evidence" value="ECO:0007669"/>
    <property type="project" value="UniProtKB-KW"/>
</dbReference>
<dbReference type="InterPro" id="IPR006360">
    <property type="entry name" value="Mtase_MtaA_CmuA"/>
</dbReference>
<evidence type="ECO:0000256" key="5">
    <source>
        <dbReference type="ARBA" id="ARBA00022833"/>
    </source>
</evidence>
<gene>
    <name evidence="8" type="primary">mtaA</name>
</gene>
<dbReference type="CDD" id="cd03307">
    <property type="entry name" value="Mta_CmuA_like"/>
    <property type="match status" value="1"/>
</dbReference>
<evidence type="ECO:0000256" key="4">
    <source>
        <dbReference type="ARBA" id="ARBA00022723"/>
    </source>
</evidence>
<evidence type="ECO:0000259" key="7">
    <source>
        <dbReference type="Pfam" id="PF01208"/>
    </source>
</evidence>
<evidence type="ECO:0000256" key="1">
    <source>
        <dbReference type="ARBA" id="ARBA00001947"/>
    </source>
</evidence>
<reference evidence="8" key="1">
    <citation type="submission" date="2003-09" db="EMBL/GenBank/DDBJ databases">
        <title>Reactions involved in energy metabolism of Methanosphaera stadtmanae.</title>
        <authorList>
            <person name="Krueer M."/>
            <person name="Thauer R.K."/>
        </authorList>
    </citation>
    <scope>NUCLEOTIDE SEQUENCE</scope>
    <source>
        <strain evidence="8">DSMZ 3091</strain>
    </source>
</reference>
<dbReference type="GO" id="GO:0032259">
    <property type="term" value="P:methylation"/>
    <property type="evidence" value="ECO:0007669"/>
    <property type="project" value="UniProtKB-KW"/>
</dbReference>